<feature type="region of interest" description="Disordered" evidence="5">
    <location>
        <begin position="981"/>
        <end position="1011"/>
    </location>
</feature>
<evidence type="ECO:0000313" key="9">
    <source>
        <dbReference type="Proteomes" id="UP000030764"/>
    </source>
</evidence>
<dbReference type="GO" id="GO:0061665">
    <property type="term" value="F:SUMO ligase activity"/>
    <property type="evidence" value="ECO:0007669"/>
    <property type="project" value="TreeGrafter"/>
</dbReference>
<dbReference type="Proteomes" id="UP000030764">
    <property type="component" value="Unassembled WGS sequence"/>
</dbReference>
<keyword evidence="3" id="KW-0862">Zinc</keyword>
<dbReference type="GO" id="GO:0003712">
    <property type="term" value="F:transcription coregulator activity"/>
    <property type="evidence" value="ECO:0007669"/>
    <property type="project" value="TreeGrafter"/>
</dbReference>
<feature type="compositionally biased region" description="Pro residues" evidence="5">
    <location>
        <begin position="822"/>
        <end position="833"/>
    </location>
</feature>
<dbReference type="AlphaFoldDB" id="A0A085MDK0"/>
<dbReference type="EMBL" id="KL363201">
    <property type="protein sequence ID" value="KFD55296.1"/>
    <property type="molecule type" value="Genomic_DNA"/>
</dbReference>
<evidence type="ECO:0000256" key="3">
    <source>
        <dbReference type="ARBA" id="ARBA00022833"/>
    </source>
</evidence>
<feature type="compositionally biased region" description="Polar residues" evidence="5">
    <location>
        <begin position="985"/>
        <end position="994"/>
    </location>
</feature>
<protein>
    <recommendedName>
        <fullName evidence="6">SP-RING-type domain-containing protein</fullName>
    </recommendedName>
</protein>
<dbReference type="Gene3D" id="3.30.40.10">
    <property type="entry name" value="Zinc/RING finger domain, C3HC4 (zinc finger)"/>
    <property type="match status" value="1"/>
</dbReference>
<evidence type="ECO:0000256" key="2">
    <source>
        <dbReference type="ARBA" id="ARBA00022771"/>
    </source>
</evidence>
<dbReference type="Pfam" id="PF25527">
    <property type="entry name" value="GBD-like_ZMIZ1_ZMIZ2"/>
    <property type="match status" value="1"/>
</dbReference>
<reference evidence="7 9" key="1">
    <citation type="journal article" date="2014" name="Nat. Genet.">
        <title>Genome and transcriptome of the porcine whipworm Trichuris suis.</title>
        <authorList>
            <person name="Jex A.R."/>
            <person name="Nejsum P."/>
            <person name="Schwarz E.M."/>
            <person name="Hu L."/>
            <person name="Young N.D."/>
            <person name="Hall R.S."/>
            <person name="Korhonen P.K."/>
            <person name="Liao S."/>
            <person name="Thamsborg S."/>
            <person name="Xia J."/>
            <person name="Xu P."/>
            <person name="Wang S."/>
            <person name="Scheerlinck J.P."/>
            <person name="Hofmann A."/>
            <person name="Sternberg P.W."/>
            <person name="Wang J."/>
            <person name="Gasser R.B."/>
        </authorList>
    </citation>
    <scope>NUCLEOTIDE SEQUENCE [LARGE SCALE GENOMIC DNA]</scope>
    <source>
        <strain evidence="8">DCEP-RM93F</strain>
        <strain evidence="7">DCEP-RM93M</strain>
    </source>
</reference>
<sequence length="1032" mass="109967">MQHGSVCTNVIGNKMIPKPAMMAAAPQYDDLMWTRNGSPHGAVSVFTTVYSNMPPNYSGNGPQLSYSTTALQGAQTATQPYNTGISNDLVNQVTTADRPNSTAVAPCYPGEVGPPNTNAAAAYGATDYSRPGNYHSADPSSSEYASANGNPSGALNAAHVAAAAVATATATATAVAIDQTQFQPYPPQQQQVPVYGSQQYSAAAAGQPPSFNLQGRMVQPNMVSRPQMPAAYMSNVRQQQATLAAVGQGQSATMSRYAAVAQSQFVGGRQQVAQIVASQQSSQYAGPMSPVVGMTPNGTPMVHQQQPIDPSANPLAPYPGSTVPSAPMMNGPYQKYQTSQMARNAPVYYAGGGGSGGQVAMAGKGLCNNYMNATYSTQQTVSAGYQLLLKMPQSRQAHVPNQVSSSNPPYMAAPYQGSGGGGSVYADVKPMVQPNDDIEPRMSFPVKDGMILQPFRLEHNIPVSQITFFIMAEQFNLLCSDPDLDIQLKCFHADDRFMCNNWPHNASIQIVVNGTPVIVRQIDRPLYIKNLCQPNKNTLQVAVQQCCCSHLFMLSLISRPHVERVLSNLVRRKLLPVEMAIEKIKRSFMSNEVGAGQLSDVEHLSTTISLKCPFTMTKMSLPARCNDCRHIQCFDLKTFLMVNKDRLHWQCPICARPTTVENLEIDQYVWGILTNLAKYPDVSDVLIDSSASWKVHSAVALKQEMQCKCPFADAACGTTKRFKSESGVEPTTVTGTWNQGTATHLRNAAGMQVPIERVSNVTGPPMVDSVKISPPPTKKHHYVNQVDQPSGIQCHPGAPIAQSPYQAVSTDCTPQQLLKYNPPTPVTPLPNPPSVGGGGGGGGGGPRSVGNPPSVEGAYAIQCSTQSNLQLNVDGSAAGSAPYTPASVGSAGSQQGSHSINVASNEMCNSEFNDLSFDASDLLPSDGSASDNIGNLFTDSTMPDPGEFIQYFENSNFGDFGLSADSKTVVDSQFGEAKAAYAKSDSGQNDSNVKVNHCDGSPNRKDNADASKVTLTSISSNEMDDIMSLLQN</sequence>
<name>A0A085MDK0_9BILA</name>
<dbReference type="EMBL" id="KL367530">
    <property type="protein sequence ID" value="KFD65906.1"/>
    <property type="molecule type" value="Genomic_DNA"/>
</dbReference>
<dbReference type="InterPro" id="IPR057847">
    <property type="entry name" value="ZMIZ1/ZMIZ2_GBD-like"/>
</dbReference>
<evidence type="ECO:0000259" key="6">
    <source>
        <dbReference type="PROSITE" id="PS51044"/>
    </source>
</evidence>
<dbReference type="PANTHER" id="PTHR10782">
    <property type="entry name" value="ZINC FINGER MIZ DOMAIN-CONTAINING PROTEIN"/>
    <property type="match status" value="1"/>
</dbReference>
<gene>
    <name evidence="7" type="ORF">M513_03937</name>
    <name evidence="8" type="ORF">M514_03937</name>
</gene>
<dbReference type="GO" id="GO:0016925">
    <property type="term" value="P:protein sumoylation"/>
    <property type="evidence" value="ECO:0007669"/>
    <property type="project" value="TreeGrafter"/>
</dbReference>
<feature type="domain" description="SP-RING-type" evidence="6">
    <location>
        <begin position="597"/>
        <end position="678"/>
    </location>
</feature>
<feature type="region of interest" description="Disordered" evidence="5">
    <location>
        <begin position="815"/>
        <end position="856"/>
    </location>
</feature>
<keyword evidence="1" id="KW-0479">Metal-binding</keyword>
<dbReference type="InterPro" id="IPR004181">
    <property type="entry name" value="Znf_MIZ"/>
</dbReference>
<dbReference type="GO" id="GO:0008270">
    <property type="term" value="F:zinc ion binding"/>
    <property type="evidence" value="ECO:0007669"/>
    <property type="project" value="UniProtKB-KW"/>
</dbReference>
<dbReference type="GO" id="GO:0000785">
    <property type="term" value="C:chromatin"/>
    <property type="evidence" value="ECO:0007669"/>
    <property type="project" value="TreeGrafter"/>
</dbReference>
<dbReference type="PANTHER" id="PTHR10782:SF4">
    <property type="entry name" value="TONALLI, ISOFORM E"/>
    <property type="match status" value="1"/>
</dbReference>
<dbReference type="Pfam" id="PF02891">
    <property type="entry name" value="zf-MIZ"/>
    <property type="match status" value="1"/>
</dbReference>
<dbReference type="GO" id="GO:0006357">
    <property type="term" value="P:regulation of transcription by RNA polymerase II"/>
    <property type="evidence" value="ECO:0007669"/>
    <property type="project" value="TreeGrafter"/>
</dbReference>
<dbReference type="PROSITE" id="PS51044">
    <property type="entry name" value="ZF_SP_RING"/>
    <property type="match status" value="1"/>
</dbReference>
<proteinExistence type="predicted"/>
<evidence type="ECO:0000313" key="7">
    <source>
        <dbReference type="EMBL" id="KFD55296.1"/>
    </source>
</evidence>
<evidence type="ECO:0000256" key="1">
    <source>
        <dbReference type="ARBA" id="ARBA00022723"/>
    </source>
</evidence>
<dbReference type="Proteomes" id="UP000030758">
    <property type="component" value="Unassembled WGS sequence"/>
</dbReference>
<accession>A0A085MDK0</accession>
<keyword evidence="9" id="KW-1185">Reference proteome</keyword>
<evidence type="ECO:0000256" key="5">
    <source>
        <dbReference type="SAM" id="MobiDB-lite"/>
    </source>
</evidence>
<evidence type="ECO:0000256" key="4">
    <source>
        <dbReference type="PROSITE-ProRule" id="PRU00452"/>
    </source>
</evidence>
<organism evidence="7 9">
    <name type="scientific">Trichuris suis</name>
    <name type="common">pig whipworm</name>
    <dbReference type="NCBI Taxonomy" id="68888"/>
    <lineage>
        <taxon>Eukaryota</taxon>
        <taxon>Metazoa</taxon>
        <taxon>Ecdysozoa</taxon>
        <taxon>Nematoda</taxon>
        <taxon>Enoplea</taxon>
        <taxon>Dorylaimia</taxon>
        <taxon>Trichinellida</taxon>
        <taxon>Trichuridae</taxon>
        <taxon>Trichuris</taxon>
    </lineage>
</organism>
<feature type="compositionally biased region" description="Gly residues" evidence="5">
    <location>
        <begin position="835"/>
        <end position="847"/>
    </location>
</feature>
<evidence type="ECO:0000313" key="8">
    <source>
        <dbReference type="EMBL" id="KFD65906.1"/>
    </source>
</evidence>
<keyword evidence="2 4" id="KW-0863">Zinc-finger</keyword>
<dbReference type="InterPro" id="IPR013083">
    <property type="entry name" value="Znf_RING/FYVE/PHD"/>
</dbReference>